<keyword evidence="2" id="KW-0812">Transmembrane</keyword>
<organism evidence="3 4">
    <name type="scientific">Meripilus lineatus</name>
    <dbReference type="NCBI Taxonomy" id="2056292"/>
    <lineage>
        <taxon>Eukaryota</taxon>
        <taxon>Fungi</taxon>
        <taxon>Dikarya</taxon>
        <taxon>Basidiomycota</taxon>
        <taxon>Agaricomycotina</taxon>
        <taxon>Agaricomycetes</taxon>
        <taxon>Polyporales</taxon>
        <taxon>Meripilaceae</taxon>
        <taxon>Meripilus</taxon>
    </lineage>
</organism>
<keyword evidence="4" id="KW-1185">Reference proteome</keyword>
<evidence type="ECO:0000256" key="2">
    <source>
        <dbReference type="SAM" id="Phobius"/>
    </source>
</evidence>
<evidence type="ECO:0000256" key="1">
    <source>
        <dbReference type="SAM" id="MobiDB-lite"/>
    </source>
</evidence>
<dbReference type="Proteomes" id="UP001212997">
    <property type="component" value="Unassembled WGS sequence"/>
</dbReference>
<feature type="region of interest" description="Disordered" evidence="1">
    <location>
        <begin position="83"/>
        <end position="107"/>
    </location>
</feature>
<comment type="caution">
    <text evidence="3">The sequence shown here is derived from an EMBL/GenBank/DDBJ whole genome shotgun (WGS) entry which is preliminary data.</text>
</comment>
<evidence type="ECO:0000313" key="3">
    <source>
        <dbReference type="EMBL" id="KAJ3489868.1"/>
    </source>
</evidence>
<keyword evidence="2" id="KW-1133">Transmembrane helix</keyword>
<name>A0AAD5VBX0_9APHY</name>
<dbReference type="EMBL" id="JANAWD010000037">
    <property type="protein sequence ID" value="KAJ3489868.1"/>
    <property type="molecule type" value="Genomic_DNA"/>
</dbReference>
<gene>
    <name evidence="3" type="ORF">NLI96_g1821</name>
</gene>
<evidence type="ECO:0000313" key="4">
    <source>
        <dbReference type="Proteomes" id="UP001212997"/>
    </source>
</evidence>
<accession>A0AAD5VBX0</accession>
<reference evidence="3" key="1">
    <citation type="submission" date="2022-07" db="EMBL/GenBank/DDBJ databases">
        <title>Genome Sequence of Physisporinus lineatus.</title>
        <authorList>
            <person name="Buettner E."/>
        </authorList>
    </citation>
    <scope>NUCLEOTIDE SEQUENCE</scope>
    <source>
        <strain evidence="3">VT162</strain>
    </source>
</reference>
<proteinExistence type="predicted"/>
<keyword evidence="2" id="KW-0472">Membrane</keyword>
<dbReference type="AlphaFoldDB" id="A0AAD5VBX0"/>
<feature type="transmembrane region" description="Helical" evidence="2">
    <location>
        <begin position="24"/>
        <end position="44"/>
    </location>
</feature>
<protein>
    <submittedName>
        <fullName evidence="3">Uncharacterized protein</fullName>
    </submittedName>
</protein>
<sequence length="107" mass="12233">MYGFGLGSMQQKWQANPDERWKDWVIIGAGSVSLVVGVIMPLLWPMQGLTSHSHMAASANLAQARLEAREYGAERRQEIRKRVQEHKEVQKDEELGHCDDQTDTNRK</sequence>